<dbReference type="PANTHER" id="PTHR43537">
    <property type="entry name" value="TRANSCRIPTIONAL REGULATOR, GNTR FAMILY"/>
    <property type="match status" value="1"/>
</dbReference>
<reference evidence="6" key="1">
    <citation type="journal article" date="2019" name="Int. J. Syst. Evol. Microbiol.">
        <title>The Global Catalogue of Microorganisms (GCM) 10K type strain sequencing project: providing services to taxonomists for standard genome sequencing and annotation.</title>
        <authorList>
            <consortium name="The Broad Institute Genomics Platform"/>
            <consortium name="The Broad Institute Genome Sequencing Center for Infectious Disease"/>
            <person name="Wu L."/>
            <person name="Ma J."/>
        </authorList>
    </citation>
    <scope>NUCLEOTIDE SEQUENCE [LARGE SCALE GENOMIC DNA]</scope>
    <source>
        <strain evidence="6">JCM 18298</strain>
    </source>
</reference>
<keyword evidence="6" id="KW-1185">Reference proteome</keyword>
<gene>
    <name evidence="5" type="ORF">GCM10023318_45350</name>
</gene>
<dbReference type="InterPro" id="IPR011711">
    <property type="entry name" value="GntR_C"/>
</dbReference>
<protein>
    <submittedName>
        <fullName evidence="5">FCD domain-containing protein</fullName>
    </submittedName>
</protein>
<dbReference type="PRINTS" id="PR00035">
    <property type="entry name" value="HTHGNTR"/>
</dbReference>
<dbReference type="EMBL" id="BAABJM010000004">
    <property type="protein sequence ID" value="GAA5062072.1"/>
    <property type="molecule type" value="Genomic_DNA"/>
</dbReference>
<dbReference type="PANTHER" id="PTHR43537:SF47">
    <property type="entry name" value="REGULATORY PROTEIN GNTR HTH"/>
    <property type="match status" value="1"/>
</dbReference>
<dbReference type="Pfam" id="PF07729">
    <property type="entry name" value="FCD"/>
    <property type="match status" value="1"/>
</dbReference>
<dbReference type="Gene3D" id="1.10.10.10">
    <property type="entry name" value="Winged helix-like DNA-binding domain superfamily/Winged helix DNA-binding domain"/>
    <property type="match status" value="1"/>
</dbReference>
<accession>A0ABP9KQQ7</accession>
<organism evidence="5 6">
    <name type="scientific">Nocardia callitridis</name>
    <dbReference type="NCBI Taxonomy" id="648753"/>
    <lineage>
        <taxon>Bacteria</taxon>
        <taxon>Bacillati</taxon>
        <taxon>Actinomycetota</taxon>
        <taxon>Actinomycetes</taxon>
        <taxon>Mycobacteriales</taxon>
        <taxon>Nocardiaceae</taxon>
        <taxon>Nocardia</taxon>
    </lineage>
</organism>
<dbReference type="Proteomes" id="UP001500603">
    <property type="component" value="Unassembled WGS sequence"/>
</dbReference>
<dbReference type="SUPFAM" id="SSF46785">
    <property type="entry name" value="Winged helix' DNA-binding domain"/>
    <property type="match status" value="1"/>
</dbReference>
<keyword evidence="3" id="KW-0804">Transcription</keyword>
<dbReference type="CDD" id="cd07377">
    <property type="entry name" value="WHTH_GntR"/>
    <property type="match status" value="1"/>
</dbReference>
<evidence type="ECO:0000256" key="3">
    <source>
        <dbReference type="ARBA" id="ARBA00023163"/>
    </source>
</evidence>
<keyword evidence="2" id="KW-0238">DNA-binding</keyword>
<dbReference type="PROSITE" id="PS50949">
    <property type="entry name" value="HTH_GNTR"/>
    <property type="match status" value="1"/>
</dbReference>
<evidence type="ECO:0000313" key="6">
    <source>
        <dbReference type="Proteomes" id="UP001500603"/>
    </source>
</evidence>
<evidence type="ECO:0000256" key="2">
    <source>
        <dbReference type="ARBA" id="ARBA00023125"/>
    </source>
</evidence>
<name>A0ABP9KQQ7_9NOCA</name>
<dbReference type="InterPro" id="IPR036388">
    <property type="entry name" value="WH-like_DNA-bd_sf"/>
</dbReference>
<dbReference type="Gene3D" id="1.20.120.530">
    <property type="entry name" value="GntR ligand-binding domain-like"/>
    <property type="match status" value="1"/>
</dbReference>
<sequence>MASSQMGAISQIKRHPLAAQTAELLLARIRDGEWPLGHRIPGETTLAVQLGVGRSTLREAIRELAGRGVLDSRQGAGVFVTALDVTDDWDSVLRHATIVSVIEARIAIEAEAAALAAHRRTPADLRAIRRALTAREAHGEPVAEHVDTDMAFHRTVIVAAHNDVLTPLFDNFLPRLRAAMIAMLEIRPVPSEAADHMAHEQLADAIAARDPAAAARYSRTHLTALKESLT</sequence>
<dbReference type="SUPFAM" id="SSF48008">
    <property type="entry name" value="GntR ligand-binding domain-like"/>
    <property type="match status" value="1"/>
</dbReference>
<dbReference type="InterPro" id="IPR000524">
    <property type="entry name" value="Tscrpt_reg_HTH_GntR"/>
</dbReference>
<comment type="caution">
    <text evidence="5">The sequence shown here is derived from an EMBL/GenBank/DDBJ whole genome shotgun (WGS) entry which is preliminary data.</text>
</comment>
<dbReference type="SMART" id="SM00895">
    <property type="entry name" value="FCD"/>
    <property type="match status" value="1"/>
</dbReference>
<proteinExistence type="predicted"/>
<dbReference type="InterPro" id="IPR008920">
    <property type="entry name" value="TF_FadR/GntR_C"/>
</dbReference>
<dbReference type="InterPro" id="IPR036390">
    <property type="entry name" value="WH_DNA-bd_sf"/>
</dbReference>
<dbReference type="Pfam" id="PF00392">
    <property type="entry name" value="GntR"/>
    <property type="match status" value="1"/>
</dbReference>
<evidence type="ECO:0000313" key="5">
    <source>
        <dbReference type="EMBL" id="GAA5062072.1"/>
    </source>
</evidence>
<feature type="domain" description="HTH gntR-type" evidence="4">
    <location>
        <begin position="15"/>
        <end position="83"/>
    </location>
</feature>
<evidence type="ECO:0000259" key="4">
    <source>
        <dbReference type="PROSITE" id="PS50949"/>
    </source>
</evidence>
<keyword evidence="1" id="KW-0805">Transcription regulation</keyword>
<evidence type="ECO:0000256" key="1">
    <source>
        <dbReference type="ARBA" id="ARBA00023015"/>
    </source>
</evidence>
<dbReference type="SMART" id="SM00345">
    <property type="entry name" value="HTH_GNTR"/>
    <property type="match status" value="1"/>
</dbReference>